<dbReference type="AlphaFoldDB" id="Q0G3K6"/>
<reference evidence="3 4" key="1">
    <citation type="journal article" date="2010" name="J. Bacteriol.">
        <title>Genome sequence of Fulvimarina pelagi HTCC2506T, a Mn(II)-oxidizing alphaproteobacterium possessing an aerobic anoxygenic photosynthetic gene cluster and Xanthorhodopsin.</title>
        <authorList>
            <person name="Kang I."/>
            <person name="Oh H.M."/>
            <person name="Lim S.I."/>
            <person name="Ferriera S."/>
            <person name="Giovannoni S.J."/>
            <person name="Cho J.C."/>
        </authorList>
    </citation>
    <scope>NUCLEOTIDE SEQUENCE [LARGE SCALE GENOMIC DNA]</scope>
    <source>
        <strain evidence="3 4">HTCC2506</strain>
    </source>
</reference>
<dbReference type="Proteomes" id="UP000004310">
    <property type="component" value="Unassembled WGS sequence"/>
</dbReference>
<evidence type="ECO:0000313" key="3">
    <source>
        <dbReference type="EMBL" id="EAU41825.1"/>
    </source>
</evidence>
<comment type="caution">
    <text evidence="3">The sequence shown here is derived from an EMBL/GenBank/DDBJ whole genome shotgun (WGS) entry which is preliminary data.</text>
</comment>
<keyword evidence="2" id="KW-0732">Signal</keyword>
<feature type="region of interest" description="Disordered" evidence="1">
    <location>
        <begin position="128"/>
        <end position="162"/>
    </location>
</feature>
<keyword evidence="4" id="KW-1185">Reference proteome</keyword>
<feature type="chain" id="PRO_5004172191" evidence="2">
    <location>
        <begin position="34"/>
        <end position="162"/>
    </location>
</feature>
<proteinExistence type="predicted"/>
<feature type="compositionally biased region" description="Basic and acidic residues" evidence="1">
    <location>
        <begin position="76"/>
        <end position="88"/>
    </location>
</feature>
<evidence type="ECO:0000256" key="1">
    <source>
        <dbReference type="SAM" id="MobiDB-lite"/>
    </source>
</evidence>
<feature type="region of interest" description="Disordered" evidence="1">
    <location>
        <begin position="76"/>
        <end position="104"/>
    </location>
</feature>
<name>Q0G3K6_9HYPH</name>
<gene>
    <name evidence="3" type="ORF">FP2506_15369</name>
</gene>
<protein>
    <submittedName>
        <fullName evidence="3">Uncharacterized protein</fullName>
    </submittedName>
</protein>
<dbReference type="eggNOG" id="ENOG5030T7J">
    <property type="taxonomic scope" value="Bacteria"/>
</dbReference>
<dbReference type="EMBL" id="AATP01000002">
    <property type="protein sequence ID" value="EAU41825.1"/>
    <property type="molecule type" value="Genomic_DNA"/>
</dbReference>
<sequence>MRCVPMIRPLVPAGVSRFIFLLTFSAFSFSALAQPYGPGPAGTLPGTSMADIPIVGAPVRRPGIAGAEIFGDTNAERQFGKPYDDSYLKPKVPRLEGGNSAAKRAVEGRSDLNSVSAGIFAREGPAAIGRSSVTRGQSRGRPQVIPRPNNHPARGGRAIIRR</sequence>
<evidence type="ECO:0000256" key="2">
    <source>
        <dbReference type="SAM" id="SignalP"/>
    </source>
</evidence>
<accession>Q0G3K6</accession>
<evidence type="ECO:0000313" key="4">
    <source>
        <dbReference type="Proteomes" id="UP000004310"/>
    </source>
</evidence>
<feature type="signal peptide" evidence="2">
    <location>
        <begin position="1"/>
        <end position="33"/>
    </location>
</feature>
<dbReference type="HOGENOM" id="CLU_1632996_0_0_5"/>
<organism evidence="3 4">
    <name type="scientific">Fulvimarina pelagi HTCC2506</name>
    <dbReference type="NCBI Taxonomy" id="314231"/>
    <lineage>
        <taxon>Bacteria</taxon>
        <taxon>Pseudomonadati</taxon>
        <taxon>Pseudomonadota</taxon>
        <taxon>Alphaproteobacteria</taxon>
        <taxon>Hyphomicrobiales</taxon>
        <taxon>Aurantimonadaceae</taxon>
        <taxon>Fulvimarina</taxon>
    </lineage>
</organism>